<dbReference type="KEGG" id="eaz:JHT90_07600"/>
<dbReference type="InterPro" id="IPR021730">
    <property type="entry name" value="YdbH"/>
</dbReference>
<dbReference type="Pfam" id="PF11739">
    <property type="entry name" value="YdbH-like"/>
    <property type="match status" value="1"/>
</dbReference>
<dbReference type="Proteomes" id="UP000595278">
    <property type="component" value="Chromosome"/>
</dbReference>
<accession>A0A974NCM6</accession>
<name>A0A974NCM6_9GAMM</name>
<reference evidence="1 2" key="1">
    <citation type="submission" date="2021-01" db="EMBL/GenBank/DDBJ databases">
        <title>Entomomonas sp. F2A isolated from a house cricket (Acheta domesticus).</title>
        <authorList>
            <person name="Spergser J."/>
            <person name="Busse H.-J."/>
        </authorList>
    </citation>
    <scope>NUCLEOTIDE SEQUENCE [LARGE SCALE GENOMIC DNA]</scope>
    <source>
        <strain evidence="1 2">F2A</strain>
    </source>
</reference>
<organism evidence="1 2">
    <name type="scientific">Entomomonas asaccharolytica</name>
    <dbReference type="NCBI Taxonomy" id="2785331"/>
    <lineage>
        <taxon>Bacteria</taxon>
        <taxon>Pseudomonadati</taxon>
        <taxon>Pseudomonadota</taxon>
        <taxon>Gammaproteobacteria</taxon>
        <taxon>Pseudomonadales</taxon>
        <taxon>Pseudomonadaceae</taxon>
        <taxon>Entomomonas</taxon>
    </lineage>
</organism>
<dbReference type="EMBL" id="CP067393">
    <property type="protein sequence ID" value="QQP84296.1"/>
    <property type="molecule type" value="Genomic_DNA"/>
</dbReference>
<keyword evidence="2" id="KW-1185">Reference proteome</keyword>
<evidence type="ECO:0000313" key="2">
    <source>
        <dbReference type="Proteomes" id="UP000595278"/>
    </source>
</evidence>
<dbReference type="RefSeq" id="WP_201090194.1">
    <property type="nucleotide sequence ID" value="NZ_CP067393.1"/>
</dbReference>
<gene>
    <name evidence="1" type="ORF">JHT90_07600</name>
</gene>
<sequence length="846" mass="94133">MTRLTKILRVLLIVFLLFALLIVYGWSRWQIFKYDHGLEVNWQGLGIGFNGLTIKQLTASQQATDGSLTTINSQNIVLSWSTLTIKHLSVQWQQGDLIANTKKQQEQQPLDIPSLLNNLSWAPNTIKIDDLIITLPCATGQCKTSGAVTLLQNQQTNLPFSLQAQLHNNKDELLINANLYKKDQQYDLKLTTNFNKQPLLALTTQIDNQQLKDWQGQLKLFKIEDTQALFTWLHEWLPAQQAITEIPQAMEINADWQLHFPNGITNFKPNQGYFNLDASLPNPWPIIKLGYLQGVIKTKVTLNNYRPRIEKLDTDVKLTNLDQTLLEQLPKDLQPNSVSLTLQPLAINDSHPAADRALTIHLNIEGVTNTLFTSNIFINTKQSEIQLEEALLQANSKKLTVLGYNIENGRLSLPFKATVNTKQTTIAFDKTSVITLAQVTSKEIGAKNLQIVASNLITTINYEDKDNIKVTASSPIIISASSLIHAMLKSISWRLTGQLVADLTQMSFTGKINNGADLSADITVKTDYTKQLAITAKTPDLFFRTSNMFAKTFKDWPELLEIATGKINLNGSVTIPLANGLLKTNATAKFSGLSGIFDRSEFTDLSGSATIDLQNNRLKISSTDLTLTEANPGIIMGPAQFKGDYTATLNNLLQGTVNWTKMELGMFTGEVWLKPGQLNLAKLPQQLNLQIKDLQLTDILKAYPTEGLDGEGILDGKLPIIISKNGIEVKEGKLEARKAGFIKFDSPSIKAMGQNNPSMQLVTEALENFQYTILNSQVSYDQGTATLGLQISGRNPNVKNGQLINLNITLEEDIPALMTTLQLSDRVSETIRDRVQKRLQQRSSKN</sequence>
<proteinExistence type="predicted"/>
<dbReference type="AlphaFoldDB" id="A0A974NCM6"/>
<evidence type="ECO:0000313" key="1">
    <source>
        <dbReference type="EMBL" id="QQP84296.1"/>
    </source>
</evidence>
<protein>
    <submittedName>
        <fullName evidence="1">YdbH domain-containing protein</fullName>
    </submittedName>
</protein>